<evidence type="ECO:0000313" key="1">
    <source>
        <dbReference type="EMBL" id="CCH42323.1"/>
    </source>
</evidence>
<dbReference type="AlphaFoldDB" id="K0KMJ4"/>
<evidence type="ECO:0000313" key="2">
    <source>
        <dbReference type="Proteomes" id="UP000009328"/>
    </source>
</evidence>
<reference evidence="1 2" key="1">
    <citation type="journal article" date="2012" name="Eukaryot. Cell">
        <title>Draft genome sequence of Wickerhamomyces ciferrii NRRL Y-1031 F-60-10.</title>
        <authorList>
            <person name="Schneider J."/>
            <person name="Andrea H."/>
            <person name="Blom J."/>
            <person name="Jaenicke S."/>
            <person name="Ruckert C."/>
            <person name="Schorsch C."/>
            <person name="Szczepanowski R."/>
            <person name="Farwick M."/>
            <person name="Goesmann A."/>
            <person name="Puhler A."/>
            <person name="Schaffer S."/>
            <person name="Tauch A."/>
            <person name="Kohler T."/>
            <person name="Brinkrolf K."/>
        </authorList>
    </citation>
    <scope>NUCLEOTIDE SEQUENCE [LARGE SCALE GENOMIC DNA]</scope>
    <source>
        <strain evidence="2">ATCC 14091 / BCRC 22168 / CBS 111 / JCM 3599 / NBRC 0793 / NRRL Y-1031 F-60-10</strain>
    </source>
</reference>
<name>K0KMJ4_WICCF</name>
<accession>K0KMJ4</accession>
<protein>
    <submittedName>
        <fullName evidence="1">Uncharacterized protein</fullName>
    </submittedName>
</protein>
<dbReference type="HOGENOM" id="CLU_416908_0_0_1"/>
<gene>
    <name evidence="1" type="ORF">BN7_1867</name>
</gene>
<proteinExistence type="predicted"/>
<dbReference type="InParanoid" id="K0KMJ4"/>
<keyword evidence="2" id="KW-1185">Reference proteome</keyword>
<dbReference type="EMBL" id="CAIF01000040">
    <property type="protein sequence ID" value="CCH42323.1"/>
    <property type="molecule type" value="Genomic_DNA"/>
</dbReference>
<organism evidence="1 2">
    <name type="scientific">Wickerhamomyces ciferrii (strain ATCC 14091 / BCRC 22168 / CBS 111 / JCM 3599 / NBRC 0793 / NRRL Y-1031 F-60-10)</name>
    <name type="common">Yeast</name>
    <name type="synonym">Pichia ciferrii</name>
    <dbReference type="NCBI Taxonomy" id="1206466"/>
    <lineage>
        <taxon>Eukaryota</taxon>
        <taxon>Fungi</taxon>
        <taxon>Dikarya</taxon>
        <taxon>Ascomycota</taxon>
        <taxon>Saccharomycotina</taxon>
        <taxon>Saccharomycetes</taxon>
        <taxon>Phaffomycetales</taxon>
        <taxon>Wickerhamomycetaceae</taxon>
        <taxon>Wickerhamomyces</taxon>
    </lineage>
</organism>
<dbReference type="Proteomes" id="UP000009328">
    <property type="component" value="Unassembled WGS sequence"/>
</dbReference>
<sequence length="658" mass="76302">MACNILYDVCTLETMSLIDDDLWFYETAIKGLDSRFLIPFKEINLNLQCLKEYNYCDTIKRINDCLTADNGVIISFDYKEVKSMSNLEALVGNIEFLGKHVFEYYCIELVTTTGIRNSCEICAIAKLSVINILSIPNLNITKRIGFKTKYNENVVQAQPSKNCLKRLILKDDLLNSTNFENVNINTILESIQEAFDKGNCFLNFQRETDTRYSLMKLNAFIMKLSVHDICFGSSDVDRQYLGEISIGSWFQNKFIDPVAKIINMLVFQKANLLVVNLQKLEKLPIFKPFHKSPKVISNEYSLTKTEEFDVFPSLVISKTLSSFEERLNLSAEVSIGVLLDGFNVCIFIIQWDSPEFDNYLKDPSNSRFPIEYYLTDITSSDPTFKSVLLGILYSEAKLSPENVKLKNENLCLLKHCLLKSSGEFVEALKVWCGANYQESINFDSYSIDQSQLNDLTIENVHNELEPQVLKLTKKLINQLFDLNLNGGANQRVLMLIFDPVRFSISNFREDQTMEIKDCIGDFKNMFNNQLKALQTIDQFNKLNKSQINKFNVIKSGNLKLEIDETYFFCANFIVMDIIDNKPSSRSEFNAGKVQWKNLHNAGINLYDFEMDHMFYKDNKFYFNNFWSVDDDQLRIKRDFEKFVDEHYFETDEKHKSRD</sequence>
<comment type="caution">
    <text evidence="1">The sequence shown here is derived from an EMBL/GenBank/DDBJ whole genome shotgun (WGS) entry which is preliminary data.</text>
</comment>